<proteinExistence type="predicted"/>
<name>A0A162L4W0_9CLOT</name>
<reference evidence="3 5" key="2">
    <citation type="journal article" date="2016" name="Front. Microbiol.">
        <title>Industrial Acetogenic Biocatalysts: A Comparative Metabolic and Genomic Analysis.</title>
        <authorList>
            <person name="Bengelsdorf F."/>
            <person name="Poehlein A."/>
            <person name="Sonja S."/>
            <person name="Erz C."/>
            <person name="Hummel T."/>
            <person name="Hoffmeister S."/>
            <person name="Daniel R."/>
            <person name="Durre P."/>
        </authorList>
    </citation>
    <scope>NUCLEOTIDE SEQUENCE [LARGE SCALE GENOMIC DNA]</scope>
    <source>
        <strain evidence="3 5">PTA-10522</strain>
    </source>
</reference>
<organism evidence="2 4">
    <name type="scientific">Clostridium coskatii</name>
    <dbReference type="NCBI Taxonomy" id="1705578"/>
    <lineage>
        <taxon>Bacteria</taxon>
        <taxon>Bacillati</taxon>
        <taxon>Bacillota</taxon>
        <taxon>Clostridia</taxon>
        <taxon>Eubacteriales</taxon>
        <taxon>Clostridiaceae</taxon>
        <taxon>Clostridium</taxon>
    </lineage>
</organism>
<keyword evidence="1" id="KW-0472">Membrane</keyword>
<evidence type="ECO:0000256" key="1">
    <source>
        <dbReference type="SAM" id="Phobius"/>
    </source>
</evidence>
<protein>
    <submittedName>
        <fullName evidence="2">ABC-2 family transporter protein</fullName>
    </submittedName>
</protein>
<accession>A0A162L4W0</accession>
<feature type="transmembrane region" description="Helical" evidence="1">
    <location>
        <begin position="224"/>
        <end position="247"/>
    </location>
</feature>
<evidence type="ECO:0000313" key="2">
    <source>
        <dbReference type="EMBL" id="OAA91132.1"/>
    </source>
</evidence>
<evidence type="ECO:0000313" key="5">
    <source>
        <dbReference type="Proteomes" id="UP000093694"/>
    </source>
</evidence>
<dbReference type="RefSeq" id="WP_063601882.1">
    <property type="nucleotide sequence ID" value="NZ_LITQ01000027.1"/>
</dbReference>
<dbReference type="AlphaFoldDB" id="A0A162L4W0"/>
<evidence type="ECO:0000313" key="4">
    <source>
        <dbReference type="Proteomes" id="UP000077384"/>
    </source>
</evidence>
<feature type="transmembrane region" description="Helical" evidence="1">
    <location>
        <begin position="95"/>
        <end position="120"/>
    </location>
</feature>
<dbReference type="InterPro" id="IPR021205">
    <property type="entry name" value="Lanti_perm_SpaE/MutE/EpiE-like"/>
</dbReference>
<dbReference type="EMBL" id="LITQ01000027">
    <property type="protein sequence ID" value="OAA91132.1"/>
    <property type="molecule type" value="Genomic_DNA"/>
</dbReference>
<sequence length="253" mass="28897">MNKYLIAENLKTKRTMLRKMLIFIPILCSILGSTFDFLGFGYFTTDSVFTSINYWSLLWMPALIALLTSMFHKLEQSSTGYKTIFSFPIDLKKSWISKITLLSSFTLMSSIFLCVILTILNMIFSRTQTNSVPFYYCLIAIITSWLTSLWQIPLCLWLSKKINFFVLLLGTCAANMELGAAYAPSSLWWLSPWTFPLRLQCPILHYHPNGLPLEPGSSLLTPSVIPVGILIGIFLFLILITFTTYSFKKSEVR</sequence>
<comment type="caution">
    <text evidence="2">The sequence shown here is derived from an EMBL/GenBank/DDBJ whole genome shotgun (WGS) entry which is preliminary data.</text>
</comment>
<reference evidence="2 4" key="1">
    <citation type="journal article" date="2015" name="Biotechnol. Bioeng.">
        <title>Genome sequence and phenotypic characterization of Caulobacter segnis.</title>
        <authorList>
            <person name="Patel S."/>
            <person name="Fletcher B."/>
            <person name="Scott D.C."/>
            <person name="Ely B."/>
        </authorList>
    </citation>
    <scope>NUCLEOTIDE SEQUENCE [LARGE SCALE GENOMIC DNA]</scope>
    <source>
        <strain evidence="2 4">PS02</strain>
    </source>
</reference>
<keyword evidence="5" id="KW-1185">Reference proteome</keyword>
<dbReference type="CDD" id="cd21807">
    <property type="entry name" value="ABC-2_lan_permease_MutE_EpiE-like"/>
    <property type="match status" value="1"/>
</dbReference>
<dbReference type="Pfam" id="PF12730">
    <property type="entry name" value="ABC2_membrane_4"/>
    <property type="match status" value="1"/>
</dbReference>
<feature type="transmembrane region" description="Helical" evidence="1">
    <location>
        <begin position="54"/>
        <end position="74"/>
    </location>
</feature>
<feature type="transmembrane region" description="Helical" evidence="1">
    <location>
        <begin position="132"/>
        <end position="150"/>
    </location>
</feature>
<feature type="transmembrane region" description="Helical" evidence="1">
    <location>
        <begin position="21"/>
        <end position="42"/>
    </location>
</feature>
<dbReference type="PATRIC" id="fig|1705578.3.peg.2072"/>
<keyword evidence="1" id="KW-0812">Transmembrane</keyword>
<dbReference type="EMBL" id="LROR01000089">
    <property type="protein sequence ID" value="OBR90559.1"/>
    <property type="molecule type" value="Genomic_DNA"/>
</dbReference>
<gene>
    <name evidence="3" type="ORF">CLCOS_39240</name>
    <name evidence="2" type="ORF">WX73_01823</name>
</gene>
<dbReference type="NCBIfam" id="TIGR03732">
    <property type="entry name" value="lanti_perm_MutE"/>
    <property type="match status" value="1"/>
</dbReference>
<feature type="transmembrane region" description="Helical" evidence="1">
    <location>
        <begin position="162"/>
        <end position="183"/>
    </location>
</feature>
<dbReference type="Proteomes" id="UP000077384">
    <property type="component" value="Unassembled WGS sequence"/>
</dbReference>
<dbReference type="Proteomes" id="UP000093694">
    <property type="component" value="Unassembled WGS sequence"/>
</dbReference>
<evidence type="ECO:0000313" key="3">
    <source>
        <dbReference type="EMBL" id="OBR90559.1"/>
    </source>
</evidence>
<keyword evidence="1" id="KW-1133">Transmembrane helix</keyword>